<feature type="region of interest" description="Disordered" evidence="1">
    <location>
        <begin position="27"/>
        <end position="66"/>
    </location>
</feature>
<feature type="compositionally biased region" description="Low complexity" evidence="1">
    <location>
        <begin position="33"/>
        <end position="43"/>
    </location>
</feature>
<sequence length="106" mass="11517">MNSPVGALILPMIQGLETSLRAGAVPLPPQFRPAPATATATRPSSGEVAGAVRQPPQFRPAPATTTATRPLLDEVAAMLVNRRLTRRWAMAMAARFLLWQHRQPLR</sequence>
<evidence type="ECO:0000256" key="1">
    <source>
        <dbReference type="SAM" id="MobiDB-lite"/>
    </source>
</evidence>
<evidence type="ECO:0000313" key="2">
    <source>
        <dbReference type="EMBL" id="JAE07648.1"/>
    </source>
</evidence>
<proteinExistence type="predicted"/>
<dbReference type="EMBL" id="GBRH01190248">
    <property type="protein sequence ID" value="JAE07648.1"/>
    <property type="molecule type" value="Transcribed_RNA"/>
</dbReference>
<accession>A0A0A9FHC7</accession>
<name>A0A0A9FHC7_ARUDO</name>
<feature type="compositionally biased region" description="Low complexity" evidence="1">
    <location>
        <begin position="53"/>
        <end position="66"/>
    </location>
</feature>
<dbReference type="AlphaFoldDB" id="A0A0A9FHC7"/>
<reference evidence="2" key="2">
    <citation type="journal article" date="2015" name="Data Brief">
        <title>Shoot transcriptome of the giant reed, Arundo donax.</title>
        <authorList>
            <person name="Barrero R.A."/>
            <person name="Guerrero F.D."/>
            <person name="Moolhuijzen P."/>
            <person name="Goolsby J.A."/>
            <person name="Tidwell J."/>
            <person name="Bellgard S.E."/>
            <person name="Bellgard M.I."/>
        </authorList>
    </citation>
    <scope>NUCLEOTIDE SEQUENCE</scope>
    <source>
        <tissue evidence="2">Shoot tissue taken approximately 20 cm above the soil surface</tissue>
    </source>
</reference>
<protein>
    <submittedName>
        <fullName evidence="2">Uncharacterized protein</fullName>
    </submittedName>
</protein>
<organism evidence="2">
    <name type="scientific">Arundo donax</name>
    <name type="common">Giant reed</name>
    <name type="synonym">Donax arundinaceus</name>
    <dbReference type="NCBI Taxonomy" id="35708"/>
    <lineage>
        <taxon>Eukaryota</taxon>
        <taxon>Viridiplantae</taxon>
        <taxon>Streptophyta</taxon>
        <taxon>Embryophyta</taxon>
        <taxon>Tracheophyta</taxon>
        <taxon>Spermatophyta</taxon>
        <taxon>Magnoliopsida</taxon>
        <taxon>Liliopsida</taxon>
        <taxon>Poales</taxon>
        <taxon>Poaceae</taxon>
        <taxon>PACMAD clade</taxon>
        <taxon>Arundinoideae</taxon>
        <taxon>Arundineae</taxon>
        <taxon>Arundo</taxon>
    </lineage>
</organism>
<reference evidence="2" key="1">
    <citation type="submission" date="2014-09" db="EMBL/GenBank/DDBJ databases">
        <authorList>
            <person name="Magalhaes I.L.F."/>
            <person name="Oliveira U."/>
            <person name="Santos F.R."/>
            <person name="Vidigal T.H.D.A."/>
            <person name="Brescovit A.D."/>
            <person name="Santos A.J."/>
        </authorList>
    </citation>
    <scope>NUCLEOTIDE SEQUENCE</scope>
    <source>
        <tissue evidence="2">Shoot tissue taken approximately 20 cm above the soil surface</tissue>
    </source>
</reference>